<evidence type="ECO:0000313" key="2">
    <source>
        <dbReference type="EMBL" id="MBP2408216.1"/>
    </source>
</evidence>
<gene>
    <name evidence="2" type="ORF">JOF44_001119</name>
</gene>
<sequence length="496" mass="54872">MADLSRLLDRAIRTGSRIARRLPGTVGGMGIYFSAQHRLADDPDRTDWHADVDALLALADHSLARGRISASLRWYDKALRISYDPALHQAGSSPLAADPAAFLRPLQDSAMGTIMLHGTVPAPSLPERPAPRRRDEGDATTRLLVIAQENWTFIRPIITALRATGRFEVREIEVDELAEAGFPDRDRILRGRYDLVTTGRRMPTPPEIVAGYEWADVVLVEWSHHVLTWVTLLDRAPRALMARLHRFEAFTPFVLLHDHARIDRMLYVSPPVWNLARIVAPGFADVDAVRVGNLLARGLGPDPGSHHDPHLLVQVGWRREVKDVLFSLEVLTRLRARDTSYRLRLIGPGLPASASQDSSFHRRVRDRLAALDPDAVEQLGRREDVPTLLAESGIILSSSHHEGTHESVMEGLAAGCPAVIRDWPDAADYGGPATLYERDWVVADVDAAVQRVLDLAAPERYAAAAREARDFALAHRDPDVLVAAYEHALTPDPAAA</sequence>
<evidence type="ECO:0000313" key="3">
    <source>
        <dbReference type="Proteomes" id="UP000698222"/>
    </source>
</evidence>
<proteinExistence type="predicted"/>
<organism evidence="2 3">
    <name type="scientific">Brachybacterium fresconis</name>
    <dbReference type="NCBI Taxonomy" id="173363"/>
    <lineage>
        <taxon>Bacteria</taxon>
        <taxon>Bacillati</taxon>
        <taxon>Actinomycetota</taxon>
        <taxon>Actinomycetes</taxon>
        <taxon>Micrococcales</taxon>
        <taxon>Dermabacteraceae</taxon>
        <taxon>Brachybacterium</taxon>
    </lineage>
</organism>
<dbReference type="Pfam" id="PF13692">
    <property type="entry name" value="Glyco_trans_1_4"/>
    <property type="match status" value="1"/>
</dbReference>
<evidence type="ECO:0000256" key="1">
    <source>
        <dbReference type="SAM" id="MobiDB-lite"/>
    </source>
</evidence>
<dbReference type="SUPFAM" id="SSF53756">
    <property type="entry name" value="UDP-Glycosyltransferase/glycogen phosphorylase"/>
    <property type="match status" value="1"/>
</dbReference>
<dbReference type="Gene3D" id="3.40.50.2000">
    <property type="entry name" value="Glycogen Phosphorylase B"/>
    <property type="match status" value="1"/>
</dbReference>
<feature type="region of interest" description="Disordered" evidence="1">
    <location>
        <begin position="118"/>
        <end position="137"/>
    </location>
</feature>
<reference evidence="2 3" key="1">
    <citation type="submission" date="2021-03" db="EMBL/GenBank/DDBJ databases">
        <title>Sequencing the genomes of 1000 actinobacteria strains.</title>
        <authorList>
            <person name="Klenk H.-P."/>
        </authorList>
    </citation>
    <scope>NUCLEOTIDE SEQUENCE [LARGE SCALE GENOMIC DNA]</scope>
    <source>
        <strain evidence="2 3">DSM 14564</strain>
    </source>
</reference>
<keyword evidence="3" id="KW-1185">Reference proteome</keyword>
<comment type="caution">
    <text evidence="2">The sequence shown here is derived from an EMBL/GenBank/DDBJ whole genome shotgun (WGS) entry which is preliminary data.</text>
</comment>
<dbReference type="RefSeq" id="WP_209888402.1">
    <property type="nucleotide sequence ID" value="NZ_BAAAJV010000024.1"/>
</dbReference>
<dbReference type="EMBL" id="JAGIOC010000001">
    <property type="protein sequence ID" value="MBP2408216.1"/>
    <property type="molecule type" value="Genomic_DNA"/>
</dbReference>
<accession>A0ABS4YHG9</accession>
<dbReference type="Proteomes" id="UP000698222">
    <property type="component" value="Unassembled WGS sequence"/>
</dbReference>
<name>A0ABS4YHG9_9MICO</name>
<protein>
    <submittedName>
        <fullName evidence="2">Glycosyltransferase involved in cell wall biosynthesis</fullName>
    </submittedName>
</protein>